<sequence length="269" mass="30242">MKNNIRAKAFFAIPYISWLAVFVIVPIGLLIYQSLTNAQGHFTLANFHEFITSSVYLPMAFNSVFYALIITTITFIISFPAAYVLSRLKHRQLWLMLIILPTWINVLLKTYAFLGLLSKSGLINQLLLTLGFGTHNLLFNHVSFIFVAVYLELPFMLLPIYNSINEIDTDILKASRDLGAKPINTLRQLVLPLSINGIKSGIQAVFIPSLSLFMLTTLIGGNKVMTLGSAIELHFIVTQNWHMGSTIAIILILAMAVTMYFTRERGKQK</sequence>
<keyword evidence="5 8" id="KW-0812">Transmembrane</keyword>
<dbReference type="Pfam" id="PF00528">
    <property type="entry name" value="BPD_transp_1"/>
    <property type="match status" value="1"/>
</dbReference>
<dbReference type="RefSeq" id="WP_168721086.1">
    <property type="nucleotide sequence ID" value="NZ_JAAXPN010000001.1"/>
</dbReference>
<dbReference type="InterPro" id="IPR000515">
    <property type="entry name" value="MetI-like"/>
</dbReference>
<gene>
    <name evidence="10" type="ORF">HF964_00440</name>
</gene>
<feature type="domain" description="ABC transmembrane type-1" evidence="9">
    <location>
        <begin position="60"/>
        <end position="262"/>
    </location>
</feature>
<evidence type="ECO:0000256" key="6">
    <source>
        <dbReference type="ARBA" id="ARBA00022989"/>
    </source>
</evidence>
<dbReference type="SUPFAM" id="SSF161098">
    <property type="entry name" value="MetI-like"/>
    <property type="match status" value="1"/>
</dbReference>
<dbReference type="CDD" id="cd06261">
    <property type="entry name" value="TM_PBP2"/>
    <property type="match status" value="1"/>
</dbReference>
<evidence type="ECO:0000256" key="7">
    <source>
        <dbReference type="ARBA" id="ARBA00023136"/>
    </source>
</evidence>
<dbReference type="PROSITE" id="PS50928">
    <property type="entry name" value="ABC_TM1"/>
    <property type="match status" value="1"/>
</dbReference>
<evidence type="ECO:0000256" key="4">
    <source>
        <dbReference type="ARBA" id="ARBA00022475"/>
    </source>
</evidence>
<evidence type="ECO:0000256" key="5">
    <source>
        <dbReference type="ARBA" id="ARBA00022692"/>
    </source>
</evidence>
<dbReference type="PANTHER" id="PTHR42929:SF1">
    <property type="entry name" value="INNER MEMBRANE ABC TRANSPORTER PERMEASE PROTEIN YDCU-RELATED"/>
    <property type="match status" value="1"/>
</dbReference>
<protein>
    <submittedName>
        <fullName evidence="10">ABC transporter permease</fullName>
    </submittedName>
</protein>
<evidence type="ECO:0000256" key="8">
    <source>
        <dbReference type="RuleBase" id="RU363032"/>
    </source>
</evidence>
<comment type="similarity">
    <text evidence="2">Belongs to the binding-protein-dependent transport system permease family. CysTW subfamily.</text>
</comment>
<feature type="transmembrane region" description="Helical" evidence="8">
    <location>
        <begin position="64"/>
        <end position="86"/>
    </location>
</feature>
<dbReference type="PANTHER" id="PTHR42929">
    <property type="entry name" value="INNER MEMBRANE ABC TRANSPORTER PERMEASE PROTEIN YDCU-RELATED-RELATED"/>
    <property type="match status" value="1"/>
</dbReference>
<comment type="caution">
    <text evidence="10">The sequence shown here is derived from an EMBL/GenBank/DDBJ whole genome shotgun (WGS) entry which is preliminary data.</text>
</comment>
<evidence type="ECO:0000313" key="11">
    <source>
        <dbReference type="Proteomes" id="UP000549765"/>
    </source>
</evidence>
<evidence type="ECO:0000256" key="2">
    <source>
        <dbReference type="ARBA" id="ARBA00007069"/>
    </source>
</evidence>
<evidence type="ECO:0000313" key="10">
    <source>
        <dbReference type="EMBL" id="NKZ23285.1"/>
    </source>
</evidence>
<keyword evidence="7 8" id="KW-0472">Membrane</keyword>
<feature type="transmembrane region" description="Helical" evidence="8">
    <location>
        <begin position="93"/>
        <end position="117"/>
    </location>
</feature>
<feature type="transmembrane region" description="Helical" evidence="8">
    <location>
        <begin position="241"/>
        <end position="261"/>
    </location>
</feature>
<dbReference type="GO" id="GO:0055085">
    <property type="term" value="P:transmembrane transport"/>
    <property type="evidence" value="ECO:0007669"/>
    <property type="project" value="InterPro"/>
</dbReference>
<keyword evidence="4" id="KW-1003">Cell membrane</keyword>
<name>A0A7X6S1U7_9LACO</name>
<comment type="subcellular location">
    <subcellularLocation>
        <location evidence="1 8">Cell membrane</location>
        <topology evidence="1 8">Multi-pass membrane protein</topology>
    </subcellularLocation>
</comment>
<feature type="transmembrane region" description="Helical" evidence="8">
    <location>
        <begin position="137"/>
        <end position="158"/>
    </location>
</feature>
<dbReference type="Proteomes" id="UP000549765">
    <property type="component" value="Unassembled WGS sequence"/>
</dbReference>
<dbReference type="AlphaFoldDB" id="A0A7X6S1U7"/>
<organism evidence="10 11">
    <name type="scientific">Periweissella fabalis</name>
    <dbReference type="NCBI Taxonomy" id="1070421"/>
    <lineage>
        <taxon>Bacteria</taxon>
        <taxon>Bacillati</taxon>
        <taxon>Bacillota</taxon>
        <taxon>Bacilli</taxon>
        <taxon>Lactobacillales</taxon>
        <taxon>Lactobacillaceae</taxon>
        <taxon>Periweissella</taxon>
    </lineage>
</organism>
<dbReference type="EMBL" id="JAAXPN010000001">
    <property type="protein sequence ID" value="NKZ23285.1"/>
    <property type="molecule type" value="Genomic_DNA"/>
</dbReference>
<feature type="transmembrane region" description="Helical" evidence="8">
    <location>
        <begin position="201"/>
        <end position="221"/>
    </location>
</feature>
<keyword evidence="6 8" id="KW-1133">Transmembrane helix</keyword>
<accession>A0A7X6S1U7</accession>
<dbReference type="GO" id="GO:0005886">
    <property type="term" value="C:plasma membrane"/>
    <property type="evidence" value="ECO:0007669"/>
    <property type="project" value="UniProtKB-SubCell"/>
</dbReference>
<evidence type="ECO:0000256" key="3">
    <source>
        <dbReference type="ARBA" id="ARBA00022448"/>
    </source>
</evidence>
<reference evidence="10 11" key="1">
    <citation type="submission" date="2020-04" db="EMBL/GenBank/DDBJ databases">
        <title>MicrobeNet Type strains.</title>
        <authorList>
            <person name="Nicholson A.C."/>
        </authorList>
    </citation>
    <scope>NUCLEOTIDE SEQUENCE [LARGE SCALE GENOMIC DNA]</scope>
    <source>
        <strain evidence="10 11">CCUG 61472</strain>
    </source>
</reference>
<dbReference type="InterPro" id="IPR035906">
    <property type="entry name" value="MetI-like_sf"/>
</dbReference>
<keyword evidence="3 8" id="KW-0813">Transport</keyword>
<evidence type="ECO:0000256" key="1">
    <source>
        <dbReference type="ARBA" id="ARBA00004651"/>
    </source>
</evidence>
<dbReference type="Gene3D" id="1.10.3720.10">
    <property type="entry name" value="MetI-like"/>
    <property type="match status" value="1"/>
</dbReference>
<proteinExistence type="inferred from homology"/>
<feature type="transmembrane region" description="Helical" evidence="8">
    <location>
        <begin position="12"/>
        <end position="32"/>
    </location>
</feature>
<evidence type="ECO:0000259" key="9">
    <source>
        <dbReference type="PROSITE" id="PS50928"/>
    </source>
</evidence>
<keyword evidence="11" id="KW-1185">Reference proteome</keyword>